<dbReference type="GO" id="GO:0015128">
    <property type="term" value="F:gluconate transmembrane transporter activity"/>
    <property type="evidence" value="ECO:0007669"/>
    <property type="project" value="InterPro"/>
</dbReference>
<sequence length="215" mass="23172">MSDEMLILIGVASVIALLVIMIKGKVHPFLAIGIVSIAIALTSEIPMTEVVPTLIKGMGGTLGSVALIVGLGAMLGKVIDNTLKDNPRIDPQRIYVVGLSRGAEDAMNLLLTRPDFSAGTLLASGREAYTLEWIDGNATKENLAKIKNIPMWFFHSKEDKVSPVQGSRINVDILRELQTPTYIIPNLPQKKAGDNGITNNNAHNTWDAVFSSPKS</sequence>
<dbReference type="EMBL" id="MZHU01000018">
    <property type="protein sequence ID" value="PRK66469.1"/>
    <property type="molecule type" value="Genomic_DNA"/>
</dbReference>
<dbReference type="Gene3D" id="3.40.50.1820">
    <property type="entry name" value="alpha/beta hydrolase"/>
    <property type="match status" value="1"/>
</dbReference>
<proteinExistence type="predicted"/>
<reference evidence="2" key="1">
    <citation type="submission" date="2017-02" db="EMBL/GenBank/DDBJ databases">
        <title>Haemophilus influenzae in COPD genome sequencing project.</title>
        <authorList>
            <person name="Murphy T.F."/>
            <person name="Kong Y."/>
            <person name="Nadendla S."/>
            <person name="Tettelin H."/>
            <person name="Pettigrew M."/>
        </authorList>
    </citation>
    <scope>NUCLEOTIDE SEQUENCE [LARGE SCALE GENOMIC DNA]</scope>
    <source>
        <strain evidence="2">84P15H4</strain>
    </source>
</reference>
<evidence type="ECO:0000313" key="2">
    <source>
        <dbReference type="EMBL" id="PRK66469.1"/>
    </source>
</evidence>
<dbReference type="PANTHER" id="PTHR30354:SF25">
    <property type="entry name" value="INNER MEMBRANE PERMEASE YGBN"/>
    <property type="match status" value="1"/>
</dbReference>
<feature type="transmembrane region" description="Helical" evidence="1">
    <location>
        <begin position="29"/>
        <end position="47"/>
    </location>
</feature>
<gene>
    <name evidence="2" type="primary">gntU</name>
    <name evidence="2" type="ORF">BV163_00626</name>
</gene>
<dbReference type="InterPro" id="IPR003474">
    <property type="entry name" value="Glcn_transporter"/>
</dbReference>
<dbReference type="SUPFAM" id="SSF53474">
    <property type="entry name" value="alpha/beta-Hydrolases"/>
    <property type="match status" value="1"/>
</dbReference>
<name>A0A2S9S2D9_HAEIF</name>
<keyword evidence="1" id="KW-1133">Transmembrane helix</keyword>
<keyword evidence="1" id="KW-0812">Transmembrane</keyword>
<dbReference type="GO" id="GO:0016787">
    <property type="term" value="F:hydrolase activity"/>
    <property type="evidence" value="ECO:0007669"/>
    <property type="project" value="InterPro"/>
</dbReference>
<organism evidence="2">
    <name type="scientific">Haemophilus influenzae</name>
    <dbReference type="NCBI Taxonomy" id="727"/>
    <lineage>
        <taxon>Bacteria</taxon>
        <taxon>Pseudomonadati</taxon>
        <taxon>Pseudomonadota</taxon>
        <taxon>Gammaproteobacteria</taxon>
        <taxon>Pasteurellales</taxon>
        <taxon>Pasteurellaceae</taxon>
        <taxon>Haemophilus</taxon>
    </lineage>
</organism>
<dbReference type="PANTHER" id="PTHR30354">
    <property type="entry name" value="GNT FAMILY GLUCONATE TRANSPORTER"/>
    <property type="match status" value="1"/>
</dbReference>
<dbReference type="AlphaFoldDB" id="A0A2S9S2D9"/>
<keyword evidence="1" id="KW-0472">Membrane</keyword>
<dbReference type="GO" id="GO:0005886">
    <property type="term" value="C:plasma membrane"/>
    <property type="evidence" value="ECO:0007669"/>
    <property type="project" value="TreeGrafter"/>
</dbReference>
<comment type="caution">
    <text evidence="2">The sequence shown here is derived from an EMBL/GenBank/DDBJ whole genome shotgun (WGS) entry which is preliminary data.</text>
</comment>
<feature type="transmembrane region" description="Helical" evidence="1">
    <location>
        <begin position="6"/>
        <end position="22"/>
    </location>
</feature>
<dbReference type="Pfam" id="PF02447">
    <property type="entry name" value="GntP_permease"/>
    <property type="match status" value="1"/>
</dbReference>
<accession>A0A2S9S2D9</accession>
<evidence type="ECO:0000256" key="1">
    <source>
        <dbReference type="SAM" id="Phobius"/>
    </source>
</evidence>
<feature type="transmembrane region" description="Helical" evidence="1">
    <location>
        <begin position="59"/>
        <end position="79"/>
    </location>
</feature>
<protein>
    <submittedName>
        <fullName evidence="2">Low-affinity gluconate transporter</fullName>
    </submittedName>
</protein>
<dbReference type="RefSeq" id="WP_005692990.1">
    <property type="nucleotide sequence ID" value="NZ_CP089175.1"/>
</dbReference>
<dbReference type="InterPro" id="IPR029058">
    <property type="entry name" value="AB_hydrolase_fold"/>
</dbReference>